<dbReference type="PRINTS" id="PR00039">
    <property type="entry name" value="HTHLYSR"/>
</dbReference>
<dbReference type="PROSITE" id="PS50931">
    <property type="entry name" value="HTH_LYSR"/>
    <property type="match status" value="1"/>
</dbReference>
<dbReference type="SUPFAM" id="SSF46785">
    <property type="entry name" value="Winged helix' DNA-binding domain"/>
    <property type="match status" value="1"/>
</dbReference>
<dbReference type="Pfam" id="PF03466">
    <property type="entry name" value="LysR_substrate"/>
    <property type="match status" value="1"/>
</dbReference>
<dbReference type="EMBL" id="WAJR01000015">
    <property type="protein sequence ID" value="KAB1640254.1"/>
    <property type="molecule type" value="Genomic_DNA"/>
</dbReference>
<evidence type="ECO:0000256" key="1">
    <source>
        <dbReference type="ARBA" id="ARBA00009437"/>
    </source>
</evidence>
<evidence type="ECO:0000256" key="4">
    <source>
        <dbReference type="ARBA" id="ARBA00023163"/>
    </source>
</evidence>
<dbReference type="RefSeq" id="WP_158049770.1">
    <property type="nucleotide sequence ID" value="NZ_DBEZWX010000083.1"/>
</dbReference>
<dbReference type="InterPro" id="IPR036390">
    <property type="entry name" value="WH_DNA-bd_sf"/>
</dbReference>
<dbReference type="AlphaFoldDB" id="A0A6N6NN13"/>
<dbReference type="PANTHER" id="PTHR30346">
    <property type="entry name" value="TRANSCRIPTIONAL DUAL REGULATOR HCAR-RELATED"/>
    <property type="match status" value="1"/>
</dbReference>
<dbReference type="InterPro" id="IPR000847">
    <property type="entry name" value="LysR_HTH_N"/>
</dbReference>
<organism evidence="6 7">
    <name type="scientific">Ellagibacter isourolithinifaciens</name>
    <dbReference type="NCBI Taxonomy" id="2137581"/>
    <lineage>
        <taxon>Bacteria</taxon>
        <taxon>Bacillati</taxon>
        <taxon>Actinomycetota</taxon>
        <taxon>Coriobacteriia</taxon>
        <taxon>Eggerthellales</taxon>
        <taxon>Eggerthellaceae</taxon>
        <taxon>Ellagibacter</taxon>
    </lineage>
</organism>
<evidence type="ECO:0000313" key="7">
    <source>
        <dbReference type="Proteomes" id="UP000468668"/>
    </source>
</evidence>
<keyword evidence="3" id="KW-0238">DNA-binding</keyword>
<dbReference type="InterPro" id="IPR005119">
    <property type="entry name" value="LysR_subst-bd"/>
</dbReference>
<comment type="similarity">
    <text evidence="1">Belongs to the LysR transcriptional regulatory family.</text>
</comment>
<evidence type="ECO:0000256" key="2">
    <source>
        <dbReference type="ARBA" id="ARBA00023015"/>
    </source>
</evidence>
<accession>A0A6N6NN13</accession>
<keyword evidence="2" id="KW-0805">Transcription regulation</keyword>
<feature type="domain" description="HTH lysR-type" evidence="5">
    <location>
        <begin position="1"/>
        <end position="58"/>
    </location>
</feature>
<reference evidence="6 7" key="1">
    <citation type="submission" date="2019-09" db="EMBL/GenBank/DDBJ databases">
        <title>Whole genome shotgun sequencing (WGS) of Ellagibacter isourolithinifaciens DSM 104140(T) and Adlercreutzia muris DSM 29508(T).</title>
        <authorList>
            <person name="Stoll D.A."/>
            <person name="Danylec N."/>
            <person name="Huch M."/>
        </authorList>
    </citation>
    <scope>NUCLEOTIDE SEQUENCE [LARGE SCALE GENOMIC DNA]</scope>
    <source>
        <strain evidence="6 7">DSM 104140</strain>
    </source>
</reference>
<dbReference type="Pfam" id="PF00126">
    <property type="entry name" value="HTH_1"/>
    <property type="match status" value="1"/>
</dbReference>
<dbReference type="GO" id="GO:0003677">
    <property type="term" value="F:DNA binding"/>
    <property type="evidence" value="ECO:0007669"/>
    <property type="project" value="UniProtKB-KW"/>
</dbReference>
<dbReference type="OrthoDB" id="3176554at2"/>
<dbReference type="Gene3D" id="1.10.10.10">
    <property type="entry name" value="Winged helix-like DNA-binding domain superfamily/Winged helix DNA-binding domain"/>
    <property type="match status" value="1"/>
</dbReference>
<dbReference type="GO" id="GO:0032993">
    <property type="term" value="C:protein-DNA complex"/>
    <property type="evidence" value="ECO:0007669"/>
    <property type="project" value="TreeGrafter"/>
</dbReference>
<evidence type="ECO:0000259" key="5">
    <source>
        <dbReference type="PROSITE" id="PS50931"/>
    </source>
</evidence>
<proteinExistence type="inferred from homology"/>
<evidence type="ECO:0000313" key="6">
    <source>
        <dbReference type="EMBL" id="KAB1640254.1"/>
    </source>
</evidence>
<dbReference type="GeneID" id="98658113"/>
<dbReference type="CDD" id="cd05466">
    <property type="entry name" value="PBP2_LTTR_substrate"/>
    <property type="match status" value="1"/>
</dbReference>
<dbReference type="GO" id="GO:0003700">
    <property type="term" value="F:DNA-binding transcription factor activity"/>
    <property type="evidence" value="ECO:0007669"/>
    <property type="project" value="InterPro"/>
</dbReference>
<dbReference type="FunFam" id="1.10.10.10:FF:000001">
    <property type="entry name" value="LysR family transcriptional regulator"/>
    <property type="match status" value="1"/>
</dbReference>
<dbReference type="Proteomes" id="UP000468668">
    <property type="component" value="Unassembled WGS sequence"/>
</dbReference>
<gene>
    <name evidence="6" type="ORF">F8C90_06795</name>
</gene>
<sequence length="290" mass="32328">MELLQLKYFLAVAESEHMTNTAKQLHIAQPALTQSIHRLEQELGVSLFERAGRGIRLSPAGAYVRDRVKPAMETLENVVRDVQLFQQGEQGVVRVGVHAASGVAIDGIAAYSELNPHVSFEITQDERERHRDVIVTTITPRGSSTVENAVEKTPFSERIGIAVPAGSALGETASLSDFASERFIALAGSRRFREVCDTFCARRAFTPHIAFESDNPLVVKKMIGLGLGVGFWPDHSWGDLDPKSCRLVHLQETEFTRDVIVAKTSRCTPDSEAQRFYEFLLDYVAKRWEE</sequence>
<keyword evidence="4" id="KW-0804">Transcription</keyword>
<comment type="caution">
    <text evidence="6">The sequence shown here is derived from an EMBL/GenBank/DDBJ whole genome shotgun (WGS) entry which is preliminary data.</text>
</comment>
<keyword evidence="7" id="KW-1185">Reference proteome</keyword>
<name>A0A6N6NN13_9ACTN</name>
<dbReference type="Gene3D" id="3.40.190.290">
    <property type="match status" value="1"/>
</dbReference>
<dbReference type="PANTHER" id="PTHR30346:SF28">
    <property type="entry name" value="HTH-TYPE TRANSCRIPTIONAL REGULATOR CYNR"/>
    <property type="match status" value="1"/>
</dbReference>
<evidence type="ECO:0000256" key="3">
    <source>
        <dbReference type="ARBA" id="ARBA00023125"/>
    </source>
</evidence>
<protein>
    <submittedName>
        <fullName evidence="6">LysR family transcriptional regulator</fullName>
    </submittedName>
</protein>
<dbReference type="InterPro" id="IPR036388">
    <property type="entry name" value="WH-like_DNA-bd_sf"/>
</dbReference>
<dbReference type="SUPFAM" id="SSF53850">
    <property type="entry name" value="Periplasmic binding protein-like II"/>
    <property type="match status" value="1"/>
</dbReference>